<dbReference type="Proteomes" id="UP001305779">
    <property type="component" value="Unassembled WGS sequence"/>
</dbReference>
<name>A0ABR0E843_ZASCE</name>
<feature type="compositionally biased region" description="Basic and acidic residues" evidence="1">
    <location>
        <begin position="92"/>
        <end position="120"/>
    </location>
</feature>
<gene>
    <name evidence="2" type="ORF">PRZ48_010242</name>
</gene>
<evidence type="ECO:0000313" key="2">
    <source>
        <dbReference type="EMBL" id="KAK4497589.1"/>
    </source>
</evidence>
<accession>A0ABR0E843</accession>
<reference evidence="2 3" key="1">
    <citation type="journal article" date="2023" name="G3 (Bethesda)">
        <title>A chromosome-level genome assembly of Zasmidium syzygii isolated from banana leaves.</title>
        <authorList>
            <person name="van Westerhoven A.C."/>
            <person name="Mehrabi R."/>
            <person name="Talebi R."/>
            <person name="Steentjes M.B.F."/>
            <person name="Corcolon B."/>
            <person name="Chong P.A."/>
            <person name="Kema G.H.J."/>
            <person name="Seidl M.F."/>
        </authorList>
    </citation>
    <scope>NUCLEOTIDE SEQUENCE [LARGE SCALE GENOMIC DNA]</scope>
    <source>
        <strain evidence="2 3">P124</strain>
    </source>
</reference>
<proteinExistence type="predicted"/>
<dbReference type="EMBL" id="JAXOVC010000008">
    <property type="protein sequence ID" value="KAK4497589.1"/>
    <property type="molecule type" value="Genomic_DNA"/>
</dbReference>
<sequence length="162" mass="17853">MDMTDESADAIREEESLEAMLAAQGEGSHDEYLQDFPGSASTAEVYGRWPREARGDRDRLPSYVYGRNSHGDMIHLGLRGDPESLEREQCWDEAASRSLKEDDEAARASKTRELALKRVEEEDSLLMTAEGGQDGKDNAEDEDLSDRGGNAHGMVDGSKASE</sequence>
<evidence type="ECO:0000313" key="3">
    <source>
        <dbReference type="Proteomes" id="UP001305779"/>
    </source>
</evidence>
<organism evidence="2 3">
    <name type="scientific">Zasmidium cellare</name>
    <name type="common">Wine cellar mold</name>
    <name type="synonym">Racodium cellare</name>
    <dbReference type="NCBI Taxonomy" id="395010"/>
    <lineage>
        <taxon>Eukaryota</taxon>
        <taxon>Fungi</taxon>
        <taxon>Dikarya</taxon>
        <taxon>Ascomycota</taxon>
        <taxon>Pezizomycotina</taxon>
        <taxon>Dothideomycetes</taxon>
        <taxon>Dothideomycetidae</taxon>
        <taxon>Mycosphaerellales</taxon>
        <taxon>Mycosphaerellaceae</taxon>
        <taxon>Zasmidium</taxon>
    </lineage>
</organism>
<protein>
    <submittedName>
        <fullName evidence="2">Uncharacterized protein</fullName>
    </submittedName>
</protein>
<keyword evidence="3" id="KW-1185">Reference proteome</keyword>
<comment type="caution">
    <text evidence="2">The sequence shown here is derived from an EMBL/GenBank/DDBJ whole genome shotgun (WGS) entry which is preliminary data.</text>
</comment>
<evidence type="ECO:0000256" key="1">
    <source>
        <dbReference type="SAM" id="MobiDB-lite"/>
    </source>
</evidence>
<feature type="region of interest" description="Disordered" evidence="1">
    <location>
        <begin position="92"/>
        <end position="162"/>
    </location>
</feature>